<reference evidence="1" key="1">
    <citation type="submission" date="2021-02" db="EMBL/GenBank/DDBJ databases">
        <title>First Annotated Genome of the Yellow-green Alga Tribonema minus.</title>
        <authorList>
            <person name="Mahan K.M."/>
        </authorList>
    </citation>
    <scope>NUCLEOTIDE SEQUENCE</scope>
    <source>
        <strain evidence="1">UTEX B ZZ1240</strain>
    </source>
</reference>
<protein>
    <submittedName>
        <fullName evidence="1">Uncharacterized protein</fullName>
    </submittedName>
</protein>
<sequence>MFRLVRTAAAPAAGGLRRALSTGADRIALTESRRRSRQGTINVAVSFGLIVLSWKVMELKHQSYQKGMEVDGEKLRRTTLETALRDPEWLQATATALKCSKDELAARIEGLIDTPVEEPASVPVMVPDETPLSTTHLDVLKRFGNLPQEGSEDAAPKAA</sequence>
<evidence type="ECO:0000313" key="1">
    <source>
        <dbReference type="EMBL" id="KAG5190279.1"/>
    </source>
</evidence>
<accession>A0A835ZGT9</accession>
<dbReference type="Proteomes" id="UP000664859">
    <property type="component" value="Unassembled WGS sequence"/>
</dbReference>
<name>A0A835ZGT9_9STRA</name>
<dbReference type="AlphaFoldDB" id="A0A835ZGT9"/>
<organism evidence="1 2">
    <name type="scientific">Tribonema minus</name>
    <dbReference type="NCBI Taxonomy" id="303371"/>
    <lineage>
        <taxon>Eukaryota</taxon>
        <taxon>Sar</taxon>
        <taxon>Stramenopiles</taxon>
        <taxon>Ochrophyta</taxon>
        <taxon>PX clade</taxon>
        <taxon>Xanthophyceae</taxon>
        <taxon>Tribonematales</taxon>
        <taxon>Tribonemataceae</taxon>
        <taxon>Tribonema</taxon>
    </lineage>
</organism>
<evidence type="ECO:0000313" key="2">
    <source>
        <dbReference type="Proteomes" id="UP000664859"/>
    </source>
</evidence>
<gene>
    <name evidence="1" type="ORF">JKP88DRAFT_232369</name>
</gene>
<dbReference type="EMBL" id="JAFCMP010000036">
    <property type="protein sequence ID" value="KAG5190279.1"/>
    <property type="molecule type" value="Genomic_DNA"/>
</dbReference>
<proteinExistence type="predicted"/>
<keyword evidence="2" id="KW-1185">Reference proteome</keyword>
<comment type="caution">
    <text evidence="1">The sequence shown here is derived from an EMBL/GenBank/DDBJ whole genome shotgun (WGS) entry which is preliminary data.</text>
</comment>